<dbReference type="PANTHER" id="PTHR24559:SF454">
    <property type="entry name" value="RIBONUCLEASE H"/>
    <property type="match status" value="1"/>
</dbReference>
<dbReference type="AlphaFoldDB" id="A0AAE0G1J8"/>
<evidence type="ECO:0000313" key="1">
    <source>
        <dbReference type="EMBL" id="KAK3269921.1"/>
    </source>
</evidence>
<name>A0AAE0G1J8_9CHLO</name>
<evidence type="ECO:0000313" key="2">
    <source>
        <dbReference type="Proteomes" id="UP001190700"/>
    </source>
</evidence>
<gene>
    <name evidence="1" type="ORF">CYMTET_21656</name>
</gene>
<dbReference type="InterPro" id="IPR043502">
    <property type="entry name" value="DNA/RNA_pol_sf"/>
</dbReference>
<comment type="caution">
    <text evidence="1">The sequence shown here is derived from an EMBL/GenBank/DDBJ whole genome shotgun (WGS) entry which is preliminary data.</text>
</comment>
<dbReference type="SUPFAM" id="SSF56672">
    <property type="entry name" value="DNA/RNA polymerases"/>
    <property type="match status" value="1"/>
</dbReference>
<keyword evidence="2" id="KW-1185">Reference proteome</keyword>
<dbReference type="PANTHER" id="PTHR24559">
    <property type="entry name" value="TRANSPOSON TY3-I GAG-POL POLYPROTEIN"/>
    <property type="match status" value="1"/>
</dbReference>
<accession>A0AAE0G1J8</accession>
<dbReference type="Gene3D" id="3.30.70.270">
    <property type="match status" value="1"/>
</dbReference>
<dbReference type="InterPro" id="IPR053134">
    <property type="entry name" value="RNA-dir_DNA_polymerase"/>
</dbReference>
<organism evidence="1 2">
    <name type="scientific">Cymbomonas tetramitiformis</name>
    <dbReference type="NCBI Taxonomy" id="36881"/>
    <lineage>
        <taxon>Eukaryota</taxon>
        <taxon>Viridiplantae</taxon>
        <taxon>Chlorophyta</taxon>
        <taxon>Pyramimonadophyceae</taxon>
        <taxon>Pyramimonadales</taxon>
        <taxon>Pyramimonadaceae</taxon>
        <taxon>Cymbomonas</taxon>
    </lineage>
</organism>
<protein>
    <recommendedName>
        <fullName evidence="3">Reverse transcriptase domain-containing protein</fullName>
    </recommendedName>
</protein>
<dbReference type="Gene3D" id="3.10.10.10">
    <property type="entry name" value="HIV Type 1 Reverse Transcriptase, subunit A, domain 1"/>
    <property type="match status" value="1"/>
</dbReference>
<sequence>MHCKELLEYGFIEPSSKHRRHASNVMVAGKKDHETGKWTSTRFRVDMCNVNALSKLDNTLPPRPEDLYQDVAKAKFKTTLDATKAFHQIPLATEEDRDTTAFWWGERAVQAHLDALWSKVCHSAVRKGHGL</sequence>
<dbReference type="EMBL" id="LGRX02010672">
    <property type="protein sequence ID" value="KAK3269921.1"/>
    <property type="molecule type" value="Genomic_DNA"/>
</dbReference>
<proteinExistence type="predicted"/>
<evidence type="ECO:0008006" key="3">
    <source>
        <dbReference type="Google" id="ProtNLM"/>
    </source>
</evidence>
<dbReference type="InterPro" id="IPR043128">
    <property type="entry name" value="Rev_trsase/Diguanyl_cyclase"/>
</dbReference>
<reference evidence="1 2" key="1">
    <citation type="journal article" date="2015" name="Genome Biol. Evol.">
        <title>Comparative Genomics of a Bacterivorous Green Alga Reveals Evolutionary Causalities and Consequences of Phago-Mixotrophic Mode of Nutrition.</title>
        <authorList>
            <person name="Burns J.A."/>
            <person name="Paasch A."/>
            <person name="Narechania A."/>
            <person name="Kim E."/>
        </authorList>
    </citation>
    <scope>NUCLEOTIDE SEQUENCE [LARGE SCALE GENOMIC DNA]</scope>
    <source>
        <strain evidence="1 2">PLY_AMNH</strain>
    </source>
</reference>
<dbReference type="Proteomes" id="UP001190700">
    <property type="component" value="Unassembled WGS sequence"/>
</dbReference>